<dbReference type="InterPro" id="IPR001251">
    <property type="entry name" value="CRAL-TRIO_dom"/>
</dbReference>
<proteinExistence type="predicted"/>
<keyword evidence="3" id="KW-1185">Reference proteome</keyword>
<evidence type="ECO:0000313" key="2">
    <source>
        <dbReference type="EMBL" id="CAG9862256.1"/>
    </source>
</evidence>
<feature type="domain" description="CRAL-TRIO" evidence="1">
    <location>
        <begin position="80"/>
        <end position="242"/>
    </location>
</feature>
<organism evidence="2 3">
    <name type="scientific">Phyllotreta striolata</name>
    <name type="common">Striped flea beetle</name>
    <name type="synonym">Crioceris striolata</name>
    <dbReference type="NCBI Taxonomy" id="444603"/>
    <lineage>
        <taxon>Eukaryota</taxon>
        <taxon>Metazoa</taxon>
        <taxon>Ecdysozoa</taxon>
        <taxon>Arthropoda</taxon>
        <taxon>Hexapoda</taxon>
        <taxon>Insecta</taxon>
        <taxon>Pterygota</taxon>
        <taxon>Neoptera</taxon>
        <taxon>Endopterygota</taxon>
        <taxon>Coleoptera</taxon>
        <taxon>Polyphaga</taxon>
        <taxon>Cucujiformia</taxon>
        <taxon>Chrysomeloidea</taxon>
        <taxon>Chrysomelidae</taxon>
        <taxon>Galerucinae</taxon>
        <taxon>Alticini</taxon>
        <taxon>Phyllotreta</taxon>
    </lineage>
</organism>
<dbReference type="Pfam" id="PF00650">
    <property type="entry name" value="CRAL_TRIO"/>
    <property type="match status" value="1"/>
</dbReference>
<dbReference type="CDD" id="cd00170">
    <property type="entry name" value="SEC14"/>
    <property type="match status" value="1"/>
</dbReference>
<dbReference type="SUPFAM" id="SSF52087">
    <property type="entry name" value="CRAL/TRIO domain"/>
    <property type="match status" value="1"/>
</dbReference>
<evidence type="ECO:0000259" key="1">
    <source>
        <dbReference type="PROSITE" id="PS50191"/>
    </source>
</evidence>
<protein>
    <recommendedName>
        <fullName evidence="1">CRAL-TRIO domain-containing protein</fullName>
    </recommendedName>
</protein>
<accession>A0A9N9TT20</accession>
<dbReference type="GO" id="GO:1902936">
    <property type="term" value="F:phosphatidylinositol bisphosphate binding"/>
    <property type="evidence" value="ECO:0007669"/>
    <property type="project" value="TreeGrafter"/>
</dbReference>
<reference evidence="2" key="1">
    <citation type="submission" date="2022-01" db="EMBL/GenBank/DDBJ databases">
        <authorList>
            <person name="King R."/>
        </authorList>
    </citation>
    <scope>NUCLEOTIDE SEQUENCE</scope>
</reference>
<name>A0A9N9TT20_PHYSR</name>
<dbReference type="InterPro" id="IPR036273">
    <property type="entry name" value="CRAL/TRIO_N_dom_sf"/>
</dbReference>
<dbReference type="GO" id="GO:0016020">
    <property type="term" value="C:membrane"/>
    <property type="evidence" value="ECO:0007669"/>
    <property type="project" value="TreeGrafter"/>
</dbReference>
<dbReference type="SUPFAM" id="SSF46938">
    <property type="entry name" value="CRAL/TRIO N-terminal domain"/>
    <property type="match status" value="1"/>
</dbReference>
<evidence type="ECO:0000313" key="3">
    <source>
        <dbReference type="Proteomes" id="UP001153712"/>
    </source>
</evidence>
<dbReference type="Proteomes" id="UP001153712">
    <property type="component" value="Chromosome 5"/>
</dbReference>
<dbReference type="PROSITE" id="PS50191">
    <property type="entry name" value="CRAL_TRIO"/>
    <property type="match status" value="1"/>
</dbReference>
<dbReference type="SMART" id="SM00516">
    <property type="entry name" value="SEC14"/>
    <property type="match status" value="1"/>
</dbReference>
<gene>
    <name evidence="2" type="ORF">PHYEVI_LOCUS8576</name>
</gene>
<dbReference type="InterPro" id="IPR036865">
    <property type="entry name" value="CRAL-TRIO_dom_sf"/>
</dbReference>
<dbReference type="PANTHER" id="PTHR10174">
    <property type="entry name" value="ALPHA-TOCOPHEROL TRANSFER PROTEIN-RELATED"/>
    <property type="match status" value="1"/>
</dbReference>
<sequence>MIECSSDCVEVKGVLNKHDNALEQLKKLVENLDVIPNENYLKRFLYGADFNVDEAFKKIKSSKEHMLDQHDWYRKDGPLKLKEFIEKDIRAVLPDCDKDGRPIYLVKNGNIDVSTMSLFDVVAVDDVWIESILMERPEAAAKGLCVIIDIKDQSWKLSKWMQPNLIKQSIRKTDNLPFKDFKVHVVNNSWWISIGIKMMWPFLPQKFKDMMHFHFNNLESFYEYIDKEVLPIEYGGLKEVKYAQLYEKLYERNDQIFESFSQYRNYKN</sequence>
<dbReference type="EMBL" id="OU900098">
    <property type="protein sequence ID" value="CAG9862256.1"/>
    <property type="molecule type" value="Genomic_DNA"/>
</dbReference>
<dbReference type="OrthoDB" id="1434354at2759"/>
<dbReference type="PANTHER" id="PTHR10174:SF226">
    <property type="entry name" value="CLAVESIN-1-LIKE PROTEIN"/>
    <property type="match status" value="1"/>
</dbReference>
<dbReference type="AlphaFoldDB" id="A0A9N9TT20"/>
<dbReference type="PRINTS" id="PR00180">
    <property type="entry name" value="CRETINALDHBP"/>
</dbReference>
<dbReference type="Gene3D" id="3.40.525.10">
    <property type="entry name" value="CRAL-TRIO lipid binding domain"/>
    <property type="match status" value="1"/>
</dbReference>